<dbReference type="InterPro" id="IPR017927">
    <property type="entry name" value="FAD-bd_FR_type"/>
</dbReference>
<dbReference type="Proteomes" id="UP000265540">
    <property type="component" value="Unassembled WGS sequence"/>
</dbReference>
<evidence type="ECO:0000256" key="6">
    <source>
        <dbReference type="ARBA" id="ARBA00023002"/>
    </source>
</evidence>
<evidence type="ECO:0000256" key="7">
    <source>
        <dbReference type="ARBA" id="ARBA00023004"/>
    </source>
</evidence>
<evidence type="ECO:0000256" key="1">
    <source>
        <dbReference type="ARBA" id="ARBA00001974"/>
    </source>
</evidence>
<feature type="domain" description="FAD-binding FR-type" evidence="9">
    <location>
        <begin position="4"/>
        <end position="103"/>
    </location>
</feature>
<dbReference type="GO" id="GO:0051537">
    <property type="term" value="F:2 iron, 2 sulfur cluster binding"/>
    <property type="evidence" value="ECO:0007669"/>
    <property type="project" value="UniProtKB-KW"/>
</dbReference>
<dbReference type="Pfam" id="PF00970">
    <property type="entry name" value="FAD_binding_6"/>
    <property type="match status" value="1"/>
</dbReference>
<dbReference type="Pfam" id="PF00175">
    <property type="entry name" value="NAD_binding_1"/>
    <property type="match status" value="1"/>
</dbReference>
<dbReference type="EMBL" id="QZJF01000021">
    <property type="protein sequence ID" value="RJR26461.1"/>
    <property type="molecule type" value="Genomic_DNA"/>
</dbReference>
<dbReference type="GO" id="GO:0046872">
    <property type="term" value="F:metal ion binding"/>
    <property type="evidence" value="ECO:0007669"/>
    <property type="project" value="UniProtKB-KW"/>
</dbReference>
<dbReference type="PANTHER" id="PTHR47354">
    <property type="entry name" value="NADH OXIDOREDUCTASE HCR"/>
    <property type="match status" value="1"/>
</dbReference>
<evidence type="ECO:0000256" key="4">
    <source>
        <dbReference type="ARBA" id="ARBA00022723"/>
    </source>
</evidence>
<dbReference type="InterPro" id="IPR001709">
    <property type="entry name" value="Flavoprot_Pyr_Nucl_cyt_Rdtase"/>
</dbReference>
<dbReference type="SUPFAM" id="SSF52343">
    <property type="entry name" value="Ferredoxin reductase-like, C-terminal NADP-linked domain"/>
    <property type="match status" value="1"/>
</dbReference>
<keyword evidence="5" id="KW-0274">FAD</keyword>
<proteinExistence type="predicted"/>
<dbReference type="InterPro" id="IPR017938">
    <property type="entry name" value="Riboflavin_synthase-like_b-brl"/>
</dbReference>
<keyword evidence="3" id="KW-0001">2Fe-2S</keyword>
<evidence type="ECO:0000256" key="3">
    <source>
        <dbReference type="ARBA" id="ARBA00022714"/>
    </source>
</evidence>
<dbReference type="PROSITE" id="PS51384">
    <property type="entry name" value="FAD_FR"/>
    <property type="match status" value="1"/>
</dbReference>
<evidence type="ECO:0000259" key="9">
    <source>
        <dbReference type="PROSITE" id="PS51384"/>
    </source>
</evidence>
<evidence type="ECO:0000256" key="5">
    <source>
        <dbReference type="ARBA" id="ARBA00022827"/>
    </source>
</evidence>
<keyword evidence="7" id="KW-0408">Iron</keyword>
<dbReference type="CDD" id="cd00322">
    <property type="entry name" value="FNR_like"/>
    <property type="match status" value="1"/>
</dbReference>
<dbReference type="PRINTS" id="PR00410">
    <property type="entry name" value="PHEHYDRXLASE"/>
</dbReference>
<comment type="cofactor">
    <cofactor evidence="1">
        <name>FAD</name>
        <dbReference type="ChEBI" id="CHEBI:57692"/>
    </cofactor>
</comment>
<accession>A0A3A4ZB22</accession>
<comment type="caution">
    <text evidence="10">The sequence shown here is derived from an EMBL/GenBank/DDBJ whole genome shotgun (WGS) entry which is preliminary data.</text>
</comment>
<keyword evidence="2" id="KW-0285">Flavoprotein</keyword>
<dbReference type="InterPro" id="IPR001433">
    <property type="entry name" value="OxRdtase_FAD/NAD-bd"/>
</dbReference>
<dbReference type="SUPFAM" id="SSF63380">
    <property type="entry name" value="Riboflavin synthase domain-like"/>
    <property type="match status" value="1"/>
</dbReference>
<keyword evidence="8" id="KW-0411">Iron-sulfur</keyword>
<keyword evidence="6" id="KW-0560">Oxidoreductase</keyword>
<protein>
    <submittedName>
        <fullName evidence="10">FAD-dependent oxidoreductase</fullName>
    </submittedName>
</protein>
<dbReference type="AlphaFoldDB" id="A0A3A4ZB22"/>
<evidence type="ECO:0000256" key="8">
    <source>
        <dbReference type="ARBA" id="ARBA00023014"/>
    </source>
</evidence>
<dbReference type="Gene3D" id="3.40.50.80">
    <property type="entry name" value="Nucleotide-binding domain of ferredoxin-NADP reductase (FNR) module"/>
    <property type="match status" value="1"/>
</dbReference>
<evidence type="ECO:0000313" key="11">
    <source>
        <dbReference type="Proteomes" id="UP000265540"/>
    </source>
</evidence>
<dbReference type="GO" id="GO:0016491">
    <property type="term" value="F:oxidoreductase activity"/>
    <property type="evidence" value="ECO:0007669"/>
    <property type="project" value="UniProtKB-KW"/>
</dbReference>
<keyword evidence="4" id="KW-0479">Metal-binding</keyword>
<evidence type="ECO:0000256" key="2">
    <source>
        <dbReference type="ARBA" id="ARBA00022630"/>
    </source>
</evidence>
<dbReference type="Gene3D" id="2.40.30.10">
    <property type="entry name" value="Translation factors"/>
    <property type="match status" value="1"/>
</dbReference>
<dbReference type="InterPro" id="IPR039261">
    <property type="entry name" value="FNR_nucleotide-bd"/>
</dbReference>
<evidence type="ECO:0000313" key="10">
    <source>
        <dbReference type="EMBL" id="RJR26461.1"/>
    </source>
</evidence>
<dbReference type="PRINTS" id="PR00371">
    <property type="entry name" value="FPNCR"/>
</dbReference>
<dbReference type="PANTHER" id="PTHR47354:SF8">
    <property type="entry name" value="1,2-PHENYLACETYL-COA EPOXIDASE, SUBUNIT E"/>
    <property type="match status" value="1"/>
</dbReference>
<name>A0A3A4ZB22_UNCKA</name>
<sequence>MDTPKRVTAKVTSIYILTRKVVQVDFEYIDPSEISFKPGQFFSLKVSDAKYRSYSIYSNYKNTKGFSIIAEIGHEGLGANYIKSLKIGDTVDLIGPAGRFGLKEPLTENLYFFATGTGVSPFISFFHKLQDDKYTGNIDLYFGVRHEQDLFFEDKLEEFAKSIKNFSYKIFISKPEDPDFTGNTGRITQMTESVDTSNSQYYLCGNPDMITEVGDLLQKRGISKENIVYEAFTYAK</sequence>
<dbReference type="InterPro" id="IPR008333">
    <property type="entry name" value="Cbr1-like_FAD-bd_dom"/>
</dbReference>
<reference evidence="10 11" key="1">
    <citation type="journal article" date="2017" name="ISME J.">
        <title>Energy and carbon metabolisms in a deep terrestrial subsurface fluid microbial community.</title>
        <authorList>
            <person name="Momper L."/>
            <person name="Jungbluth S.P."/>
            <person name="Lee M.D."/>
            <person name="Amend J.P."/>
        </authorList>
    </citation>
    <scope>NUCLEOTIDE SEQUENCE [LARGE SCALE GENOMIC DNA]</scope>
    <source>
        <strain evidence="10">SURF_46</strain>
    </source>
</reference>
<organism evidence="10 11">
    <name type="scientific">candidate division WWE3 bacterium</name>
    <dbReference type="NCBI Taxonomy" id="2053526"/>
    <lineage>
        <taxon>Bacteria</taxon>
        <taxon>Katanobacteria</taxon>
    </lineage>
</organism>
<dbReference type="GO" id="GO:0050660">
    <property type="term" value="F:flavin adenine dinucleotide binding"/>
    <property type="evidence" value="ECO:0007669"/>
    <property type="project" value="TreeGrafter"/>
</dbReference>
<gene>
    <name evidence="10" type="ORF">C4561_04890</name>
</gene>
<dbReference type="InterPro" id="IPR050415">
    <property type="entry name" value="MRET"/>
</dbReference>